<dbReference type="SUPFAM" id="SSF50494">
    <property type="entry name" value="Trypsin-like serine proteases"/>
    <property type="match status" value="1"/>
</dbReference>
<reference evidence="8 9" key="1">
    <citation type="submission" date="2020-08" db="EMBL/GenBank/DDBJ databases">
        <title>Aphidius gifuensis genome sequencing and assembly.</title>
        <authorList>
            <person name="Du Z."/>
        </authorList>
    </citation>
    <scope>NUCLEOTIDE SEQUENCE [LARGE SCALE GENOMIC DNA]</scope>
    <source>
        <strain evidence="8">YNYX2018</strain>
        <tissue evidence="8">Adults</tissue>
    </source>
</reference>
<dbReference type="Gene3D" id="2.40.10.10">
    <property type="entry name" value="Trypsin-like serine proteases"/>
    <property type="match status" value="1"/>
</dbReference>
<feature type="signal peptide" evidence="6">
    <location>
        <begin position="1"/>
        <end position="22"/>
    </location>
</feature>
<evidence type="ECO:0000313" key="9">
    <source>
        <dbReference type="Proteomes" id="UP000639338"/>
    </source>
</evidence>
<evidence type="ECO:0000256" key="3">
    <source>
        <dbReference type="ARBA" id="ARBA00022801"/>
    </source>
</evidence>
<dbReference type="Proteomes" id="UP000639338">
    <property type="component" value="Unassembled WGS sequence"/>
</dbReference>
<evidence type="ECO:0000256" key="4">
    <source>
        <dbReference type="ARBA" id="ARBA00022825"/>
    </source>
</evidence>
<evidence type="ECO:0000256" key="1">
    <source>
        <dbReference type="ARBA" id="ARBA00007664"/>
    </source>
</evidence>
<evidence type="ECO:0000256" key="5">
    <source>
        <dbReference type="ARBA" id="ARBA00023157"/>
    </source>
</evidence>
<dbReference type="PANTHER" id="PTHR24276">
    <property type="entry name" value="POLYSERASE-RELATED"/>
    <property type="match status" value="1"/>
</dbReference>
<dbReference type="GO" id="GO:0004252">
    <property type="term" value="F:serine-type endopeptidase activity"/>
    <property type="evidence" value="ECO:0007669"/>
    <property type="project" value="InterPro"/>
</dbReference>
<feature type="domain" description="Peptidase S1" evidence="7">
    <location>
        <begin position="28"/>
        <end position="254"/>
    </location>
</feature>
<dbReference type="SMART" id="SM00020">
    <property type="entry name" value="Tryp_SPc"/>
    <property type="match status" value="1"/>
</dbReference>
<evidence type="ECO:0000313" key="8">
    <source>
        <dbReference type="EMBL" id="KAF7996512.1"/>
    </source>
</evidence>
<evidence type="ECO:0000256" key="2">
    <source>
        <dbReference type="ARBA" id="ARBA00022670"/>
    </source>
</evidence>
<keyword evidence="2" id="KW-0645">Protease</keyword>
<dbReference type="PROSITE" id="PS50240">
    <property type="entry name" value="TRYPSIN_DOM"/>
    <property type="match status" value="1"/>
</dbReference>
<keyword evidence="4" id="KW-0720">Serine protease</keyword>
<keyword evidence="6" id="KW-0732">Signal</keyword>
<sequence length="256" mass="28208">MARILINSIVLYLVAFIYDVNGKLSNKLVGGHNIHITSQPFQVSVRIYDNHHLCGGSIITPLHILTSASCVTSDVNIIYGNLKVLSGTSDGNNFNNFGTLSDVALVMIHHGYSPRDFWANDISILKLTESLYFSHTRGQINSPEALLTQAFSLQMIGFKSSNGRVSRMPVLSIKRFHCKKIFGAYGFMTLGQSCIKPTKETDEIHEGDGGNPVLSISSGSFIGIVSLITVSPNDPTVITELFGYYDKWMKPITEKF</sequence>
<name>A0A835CUJ7_APHGI</name>
<keyword evidence="9" id="KW-1185">Reference proteome</keyword>
<accession>A0A835CUJ7</accession>
<dbReference type="Pfam" id="PF00089">
    <property type="entry name" value="Trypsin"/>
    <property type="match status" value="1"/>
</dbReference>
<dbReference type="PRINTS" id="PR00722">
    <property type="entry name" value="CHYMOTRYPSIN"/>
</dbReference>
<comment type="similarity">
    <text evidence="1">Belongs to the peptidase S1 family.</text>
</comment>
<dbReference type="InterPro" id="IPR001314">
    <property type="entry name" value="Peptidase_S1A"/>
</dbReference>
<organism evidence="8 9">
    <name type="scientific">Aphidius gifuensis</name>
    <name type="common">Parasitoid wasp</name>
    <dbReference type="NCBI Taxonomy" id="684658"/>
    <lineage>
        <taxon>Eukaryota</taxon>
        <taxon>Metazoa</taxon>
        <taxon>Ecdysozoa</taxon>
        <taxon>Arthropoda</taxon>
        <taxon>Hexapoda</taxon>
        <taxon>Insecta</taxon>
        <taxon>Pterygota</taxon>
        <taxon>Neoptera</taxon>
        <taxon>Endopterygota</taxon>
        <taxon>Hymenoptera</taxon>
        <taxon>Apocrita</taxon>
        <taxon>Ichneumonoidea</taxon>
        <taxon>Braconidae</taxon>
        <taxon>Aphidiinae</taxon>
        <taxon>Aphidius</taxon>
    </lineage>
</organism>
<dbReference type="InterPro" id="IPR050430">
    <property type="entry name" value="Peptidase_S1"/>
</dbReference>
<gene>
    <name evidence="8" type="ORF">HCN44_002144</name>
</gene>
<keyword evidence="5" id="KW-1015">Disulfide bond</keyword>
<evidence type="ECO:0000256" key="6">
    <source>
        <dbReference type="SAM" id="SignalP"/>
    </source>
</evidence>
<dbReference type="InterPro" id="IPR043504">
    <property type="entry name" value="Peptidase_S1_PA_chymotrypsin"/>
</dbReference>
<dbReference type="InterPro" id="IPR009003">
    <property type="entry name" value="Peptidase_S1_PA"/>
</dbReference>
<dbReference type="OrthoDB" id="10051896at2759"/>
<protein>
    <recommendedName>
        <fullName evidence="7">Peptidase S1 domain-containing protein</fullName>
    </recommendedName>
</protein>
<dbReference type="InterPro" id="IPR001254">
    <property type="entry name" value="Trypsin_dom"/>
</dbReference>
<feature type="chain" id="PRO_5032309416" description="Peptidase S1 domain-containing protein" evidence="6">
    <location>
        <begin position="23"/>
        <end position="256"/>
    </location>
</feature>
<proteinExistence type="inferred from homology"/>
<evidence type="ECO:0000259" key="7">
    <source>
        <dbReference type="PROSITE" id="PS50240"/>
    </source>
</evidence>
<dbReference type="FunFam" id="2.40.10.10:FF:000068">
    <property type="entry name" value="transmembrane protease serine 2"/>
    <property type="match status" value="1"/>
</dbReference>
<dbReference type="PANTHER" id="PTHR24276:SF98">
    <property type="entry name" value="FI18310P1-RELATED"/>
    <property type="match status" value="1"/>
</dbReference>
<comment type="caution">
    <text evidence="8">The sequence shown here is derived from an EMBL/GenBank/DDBJ whole genome shotgun (WGS) entry which is preliminary data.</text>
</comment>
<keyword evidence="3" id="KW-0378">Hydrolase</keyword>
<dbReference type="AlphaFoldDB" id="A0A835CUJ7"/>
<dbReference type="GO" id="GO:0006508">
    <property type="term" value="P:proteolysis"/>
    <property type="evidence" value="ECO:0007669"/>
    <property type="project" value="UniProtKB-KW"/>
</dbReference>
<dbReference type="EMBL" id="JACMRX010000001">
    <property type="protein sequence ID" value="KAF7996512.1"/>
    <property type="molecule type" value="Genomic_DNA"/>
</dbReference>